<proteinExistence type="predicted"/>
<dbReference type="EMBL" id="JYFN01000006">
    <property type="protein sequence ID" value="KJE24518.1"/>
    <property type="molecule type" value="Genomic_DNA"/>
</dbReference>
<dbReference type="Proteomes" id="UP000032545">
    <property type="component" value="Unassembled WGS sequence"/>
</dbReference>
<accession>A0A0D8BJS7</accession>
<evidence type="ECO:0000259" key="1">
    <source>
        <dbReference type="Pfam" id="PF24831"/>
    </source>
</evidence>
<dbReference type="RefSeq" id="WP_044883974.1">
    <property type="nucleotide sequence ID" value="NZ_JYFN01000006.1"/>
</dbReference>
<name>A0A0D8BJS7_9ACTN</name>
<gene>
    <name evidence="2" type="ORF">FF36_01251</name>
</gene>
<feature type="domain" description="DUF7715" evidence="1">
    <location>
        <begin position="1"/>
        <end position="124"/>
    </location>
</feature>
<keyword evidence="3" id="KW-1185">Reference proteome</keyword>
<protein>
    <recommendedName>
        <fullName evidence="1">DUF7715 domain-containing protein</fullName>
    </recommendedName>
</protein>
<comment type="caution">
    <text evidence="2">The sequence shown here is derived from an EMBL/GenBank/DDBJ whole genome shotgun (WGS) entry which is preliminary data.</text>
</comment>
<evidence type="ECO:0000313" key="2">
    <source>
        <dbReference type="EMBL" id="KJE24518.1"/>
    </source>
</evidence>
<dbReference type="InterPro" id="IPR056132">
    <property type="entry name" value="DUF7715"/>
</dbReference>
<evidence type="ECO:0000313" key="3">
    <source>
        <dbReference type="Proteomes" id="UP000032545"/>
    </source>
</evidence>
<dbReference type="AlphaFoldDB" id="A0A0D8BJS7"/>
<reference evidence="3" key="1">
    <citation type="submission" date="2015-02" db="EMBL/GenBank/DDBJ databases">
        <title>Draft Genome of Frankia sp. CpI1-S.</title>
        <authorList>
            <person name="Oshone R.T."/>
            <person name="Ngom M."/>
            <person name="Ghodhbane-Gtari F."/>
            <person name="Gtari M."/>
            <person name="Morris K."/>
            <person name="Thomas K."/>
            <person name="Sen A."/>
            <person name="Tisa L.S."/>
        </authorList>
    </citation>
    <scope>NUCLEOTIDE SEQUENCE [LARGE SCALE GENOMIC DNA]</scope>
    <source>
        <strain evidence="3">CpI1-S</strain>
    </source>
</reference>
<organism evidence="2 3">
    <name type="scientific">Frankia torreyi</name>
    <dbReference type="NCBI Taxonomy" id="1856"/>
    <lineage>
        <taxon>Bacteria</taxon>
        <taxon>Bacillati</taxon>
        <taxon>Actinomycetota</taxon>
        <taxon>Actinomycetes</taxon>
        <taxon>Frankiales</taxon>
        <taxon>Frankiaceae</taxon>
        <taxon>Frankia</taxon>
    </lineage>
</organism>
<dbReference type="OrthoDB" id="3476326at2"/>
<dbReference type="PATRIC" id="fig|1502723.3.peg.5036"/>
<dbReference type="Pfam" id="PF24831">
    <property type="entry name" value="DUF7715"/>
    <property type="match status" value="1"/>
</dbReference>
<sequence length="128" mass="14156">MKILTATATAQGRRHNDFNYCIEGELVWIGLVCATDRRNPDGGCGCGRAFAGMSSHRATTTAMIRDVATDRRRYVSALRASLEAQRWPAAGADDLADGLMQLVGDWPVGTVVERRLDEVRVRDWPRHA</sequence>
<reference evidence="2 3" key="2">
    <citation type="journal article" date="2016" name="Genome Announc.">
        <title>Permanent Draft Genome Sequences for Two Variants of Frankia sp. Strain CpI1, the First Frankia Strain Isolated from Root Nodules of Comptonia peregrina.</title>
        <authorList>
            <person name="Oshone R."/>
            <person name="Hurst S.G.IV."/>
            <person name="Abebe-Akele F."/>
            <person name="Simpson S."/>
            <person name="Morris K."/>
            <person name="Thomas W.K."/>
            <person name="Tisa L.S."/>
        </authorList>
    </citation>
    <scope>NUCLEOTIDE SEQUENCE [LARGE SCALE GENOMIC DNA]</scope>
    <source>
        <strain evidence="3">CpI1-S</strain>
    </source>
</reference>